<dbReference type="AlphaFoldDB" id="A0A397VVV8"/>
<evidence type="ECO:0000313" key="3">
    <source>
        <dbReference type="Proteomes" id="UP000266673"/>
    </source>
</evidence>
<dbReference type="InterPro" id="IPR011009">
    <property type="entry name" value="Kinase-like_dom_sf"/>
</dbReference>
<feature type="domain" description="Protein kinase" evidence="1">
    <location>
        <begin position="93"/>
        <end position="370"/>
    </location>
</feature>
<dbReference type="GO" id="GO:0004674">
    <property type="term" value="F:protein serine/threonine kinase activity"/>
    <property type="evidence" value="ECO:0007669"/>
    <property type="project" value="TreeGrafter"/>
</dbReference>
<comment type="caution">
    <text evidence="2">The sequence shown here is derived from an EMBL/GenBank/DDBJ whole genome shotgun (WGS) entry which is preliminary data.</text>
</comment>
<keyword evidence="2" id="KW-0418">Kinase</keyword>
<name>A0A397VVV8_9GLOM</name>
<dbReference type="EMBL" id="QKWP01000158">
    <property type="protein sequence ID" value="RIB25892.1"/>
    <property type="molecule type" value="Genomic_DNA"/>
</dbReference>
<dbReference type="InterPro" id="IPR051681">
    <property type="entry name" value="Ser/Thr_Kinases-Pseudokinases"/>
</dbReference>
<dbReference type="Proteomes" id="UP000266673">
    <property type="component" value="Unassembled WGS sequence"/>
</dbReference>
<evidence type="ECO:0000259" key="1">
    <source>
        <dbReference type="PROSITE" id="PS50011"/>
    </source>
</evidence>
<evidence type="ECO:0000313" key="2">
    <source>
        <dbReference type="EMBL" id="RIB25892.1"/>
    </source>
</evidence>
<organism evidence="2 3">
    <name type="scientific">Gigaspora rosea</name>
    <dbReference type="NCBI Taxonomy" id="44941"/>
    <lineage>
        <taxon>Eukaryota</taxon>
        <taxon>Fungi</taxon>
        <taxon>Fungi incertae sedis</taxon>
        <taxon>Mucoromycota</taxon>
        <taxon>Glomeromycotina</taxon>
        <taxon>Glomeromycetes</taxon>
        <taxon>Diversisporales</taxon>
        <taxon>Gigasporaceae</taxon>
        <taxon>Gigaspora</taxon>
    </lineage>
</organism>
<dbReference type="PROSITE" id="PS50011">
    <property type="entry name" value="PROTEIN_KINASE_DOM"/>
    <property type="match status" value="1"/>
</dbReference>
<keyword evidence="2" id="KW-0808">Transferase</keyword>
<accession>A0A397VVV8</accession>
<proteinExistence type="predicted"/>
<keyword evidence="3" id="KW-1185">Reference proteome</keyword>
<dbReference type="Gene3D" id="1.10.510.10">
    <property type="entry name" value="Transferase(Phosphotransferase) domain 1"/>
    <property type="match status" value="1"/>
</dbReference>
<gene>
    <name evidence="2" type="ORF">C2G38_2164876</name>
</gene>
<dbReference type="InterPro" id="IPR001245">
    <property type="entry name" value="Ser-Thr/Tyr_kinase_cat_dom"/>
</dbReference>
<protein>
    <submittedName>
        <fullName evidence="2">Kinase-like domain-containing protein</fullName>
    </submittedName>
</protein>
<dbReference type="InterPro" id="IPR000719">
    <property type="entry name" value="Prot_kinase_dom"/>
</dbReference>
<dbReference type="PANTHER" id="PTHR44329">
    <property type="entry name" value="SERINE/THREONINE-PROTEIN KINASE TNNI3K-RELATED"/>
    <property type="match status" value="1"/>
</dbReference>
<dbReference type="SUPFAM" id="SSF56112">
    <property type="entry name" value="Protein kinase-like (PK-like)"/>
    <property type="match status" value="1"/>
</dbReference>
<reference evidence="2 3" key="1">
    <citation type="submission" date="2018-06" db="EMBL/GenBank/DDBJ databases">
        <title>Comparative genomics reveals the genomic features of Rhizophagus irregularis, R. cerebriforme, R. diaphanum and Gigaspora rosea, and their symbiotic lifestyle signature.</title>
        <authorList>
            <person name="Morin E."/>
            <person name="San Clemente H."/>
            <person name="Chen E.C.H."/>
            <person name="De La Providencia I."/>
            <person name="Hainaut M."/>
            <person name="Kuo A."/>
            <person name="Kohler A."/>
            <person name="Murat C."/>
            <person name="Tang N."/>
            <person name="Roy S."/>
            <person name="Loubradou J."/>
            <person name="Henrissat B."/>
            <person name="Grigoriev I.V."/>
            <person name="Corradi N."/>
            <person name="Roux C."/>
            <person name="Martin F.M."/>
        </authorList>
    </citation>
    <scope>NUCLEOTIDE SEQUENCE [LARGE SCALE GENOMIC DNA]</scope>
    <source>
        <strain evidence="2 3">DAOM 194757</strain>
    </source>
</reference>
<dbReference type="Pfam" id="PF07714">
    <property type="entry name" value="PK_Tyr_Ser-Thr"/>
    <property type="match status" value="1"/>
</dbReference>
<sequence length="458" mass="52024">MGIWKTAWCYYYGIGVEKNNDKWWEWFKKNSKHGKCAHCNEDNTQPAWCLSCDPDIATRWTSGNKNIDDCMKTFQLRTFNYEDVIEWIPFDRLSGVKKIGKGGFGSVYSATWLDGIRKVETIKDGDNDIYKKAREPSSIVALKTLAGSKENNNDFLKEFKSLMACKINSTKLAIYGITQNTETKEYLMVFQYANDGSLYKYLRKNFCDLTWQAKLEILKNISFELYYIHERAGYIHADFHSGNILQDQGSYIADLGLSRKTDEKVLEGDIYGVMPYVAPEVLLGEQQFTQAADIYGLGVIMTEITTGQRPFDGRKFDAKLGADICGKGLRPEFALGTPKCYIELAEKCMNSDPQKRPKAINVRREISNWLGKIASSNDNEIKKQFLEADKVTKSLPISNHPDEMYTSKIISTKSISKAIKNLSQADSVQMDLDITKKLENPCCECGGIKARFINCKTI</sequence>
<dbReference type="GO" id="GO:0005524">
    <property type="term" value="F:ATP binding"/>
    <property type="evidence" value="ECO:0007669"/>
    <property type="project" value="InterPro"/>
</dbReference>